<dbReference type="STRING" id="61635.BN85315550"/>
<gene>
    <name evidence="2" type="ORF">BN85315550</name>
</gene>
<organism evidence="2 3">
    <name type="scientific">Acholeplasma brassicae</name>
    <dbReference type="NCBI Taxonomy" id="61635"/>
    <lineage>
        <taxon>Bacteria</taxon>
        <taxon>Bacillati</taxon>
        <taxon>Mycoplasmatota</taxon>
        <taxon>Mollicutes</taxon>
        <taxon>Acholeplasmatales</taxon>
        <taxon>Acholeplasmataceae</taxon>
        <taxon>Acholeplasma</taxon>
    </lineage>
</organism>
<dbReference type="AlphaFoldDB" id="U4KQ87"/>
<dbReference type="KEGG" id="abra:BN85315550"/>
<proteinExistence type="predicted"/>
<dbReference type="Pfam" id="PF12822">
    <property type="entry name" value="ECF_trnsprt"/>
    <property type="match status" value="1"/>
</dbReference>
<keyword evidence="3" id="KW-1185">Reference proteome</keyword>
<name>U4KQ87_9MOLU</name>
<dbReference type="Proteomes" id="UP000032737">
    <property type="component" value="Chromosome"/>
</dbReference>
<dbReference type="GO" id="GO:0022857">
    <property type="term" value="F:transmembrane transporter activity"/>
    <property type="evidence" value="ECO:0007669"/>
    <property type="project" value="InterPro"/>
</dbReference>
<dbReference type="RefSeq" id="WP_030005428.1">
    <property type="nucleotide sequence ID" value="NC_022549.1"/>
</dbReference>
<feature type="transmembrane region" description="Helical" evidence="1">
    <location>
        <begin position="32"/>
        <end position="55"/>
    </location>
</feature>
<keyword evidence="1" id="KW-1133">Transmembrane helix</keyword>
<dbReference type="InterPro" id="IPR024529">
    <property type="entry name" value="ECF_trnsprt_substrate-spec"/>
</dbReference>
<evidence type="ECO:0000313" key="2">
    <source>
        <dbReference type="EMBL" id="CCV66576.1"/>
    </source>
</evidence>
<reference evidence="2 3" key="1">
    <citation type="journal article" date="2013" name="J. Mol. Microbiol. Biotechnol.">
        <title>Analysis of the Complete Genomes of Acholeplasma brassicae , A. palmae and A. laidlawii and Their Comparison to the Obligate Parasites from ' Candidatus Phytoplasma'.</title>
        <authorList>
            <person name="Kube M."/>
            <person name="Siewert C."/>
            <person name="Migdoll A.M."/>
            <person name="Duduk B."/>
            <person name="Holz S."/>
            <person name="Rabus R."/>
            <person name="Seemuller E."/>
            <person name="Mitrovic J."/>
            <person name="Muller I."/>
            <person name="Buttner C."/>
            <person name="Reinhardt R."/>
        </authorList>
    </citation>
    <scope>NUCLEOTIDE SEQUENCE [LARGE SCALE GENOMIC DNA]</scope>
    <source>
        <strain evidence="3">0502</strain>
    </source>
</reference>
<protein>
    <recommendedName>
        <fullName evidence="4">ECF transporter S component</fullName>
    </recommendedName>
</protein>
<evidence type="ECO:0000313" key="3">
    <source>
        <dbReference type="Proteomes" id="UP000032737"/>
    </source>
</evidence>
<feature type="transmembrane region" description="Helical" evidence="1">
    <location>
        <begin position="150"/>
        <end position="168"/>
    </location>
</feature>
<evidence type="ECO:0000256" key="1">
    <source>
        <dbReference type="SAM" id="Phobius"/>
    </source>
</evidence>
<sequence length="180" mass="19398">MTNKHLKSLILSGLMIALGILLPFLTGSNPALGSVFLLMHIPALLTGLILGPWYGLTVGLISPILRSVLLTTPPLYPIATTMMFELAAYGFFIGLLHKLLPKKDALVFVSLVIAMLLGRATWGLAANVFYKDAGVPFNLDVFLTTSFVKGLPGMAIQLIMIPALYIGLTKRGVLDAFKDN</sequence>
<dbReference type="OrthoDB" id="9815422at2"/>
<dbReference type="HOGENOM" id="CLU_108875_0_0_14"/>
<feature type="transmembrane region" description="Helical" evidence="1">
    <location>
        <begin position="75"/>
        <end position="96"/>
    </location>
</feature>
<evidence type="ECO:0008006" key="4">
    <source>
        <dbReference type="Google" id="ProtNLM"/>
    </source>
</evidence>
<keyword evidence="1" id="KW-0472">Membrane</keyword>
<feature type="transmembrane region" description="Helical" evidence="1">
    <location>
        <begin position="105"/>
        <end position="130"/>
    </location>
</feature>
<keyword evidence="1" id="KW-0812">Transmembrane</keyword>
<accession>U4KQ87</accession>
<dbReference type="EMBL" id="FO681348">
    <property type="protein sequence ID" value="CCV66576.1"/>
    <property type="molecule type" value="Genomic_DNA"/>
</dbReference>
<dbReference type="Gene3D" id="1.10.1760.20">
    <property type="match status" value="1"/>
</dbReference>